<dbReference type="GO" id="GO:0032259">
    <property type="term" value="P:methylation"/>
    <property type="evidence" value="ECO:0007669"/>
    <property type="project" value="UniProtKB-KW"/>
</dbReference>
<sequence>MSLAGLGWVAKSLTAAAELGLADHLDGSPMTAEELAKQTGTHPETLEALLRILSTIGVFGRDDAGVYRNTALSDQLRDGHPQSMRHYVMLSGGLYADTFSAVTHTLRTGESAFRHLHGTRIYEYLEQHPAEADLYDKAMADLARPVAAALADAYDFGAVRSVLDIGGNSGELLKGLLTAHPHLTGTCLDRPDVCARAAAELATSPRKHLAERLTYQPGDFLEAVPVDADLYTVKNVLHNWNREHSVVILGRIREAMERAGAGRPVDERPRLLVIEPLVETDVDWIRVLFQMVVCEDGTRGRTDEVQRAQITEAGLEVLDTLRLSTGHTVHICAAAH</sequence>
<dbReference type="InterPro" id="IPR001077">
    <property type="entry name" value="COMT_C"/>
</dbReference>
<feature type="domain" description="O-methyltransferase C-terminal" evidence="4">
    <location>
        <begin position="103"/>
        <end position="281"/>
    </location>
</feature>
<dbReference type="PANTHER" id="PTHR43712">
    <property type="entry name" value="PUTATIVE (AFU_ORTHOLOGUE AFUA_4G14580)-RELATED"/>
    <property type="match status" value="1"/>
</dbReference>
<evidence type="ECO:0000259" key="4">
    <source>
        <dbReference type="Pfam" id="PF00891"/>
    </source>
</evidence>
<dbReference type="PIRSF" id="PIRSF005739">
    <property type="entry name" value="O-mtase"/>
    <property type="match status" value="1"/>
</dbReference>
<proteinExistence type="predicted"/>
<dbReference type="InterPro" id="IPR036390">
    <property type="entry name" value="WH_DNA-bd_sf"/>
</dbReference>
<dbReference type="InterPro" id="IPR036388">
    <property type="entry name" value="WH-like_DNA-bd_sf"/>
</dbReference>
<dbReference type="InterPro" id="IPR029063">
    <property type="entry name" value="SAM-dependent_MTases_sf"/>
</dbReference>
<organism evidence="6 7">
    <name type="scientific">Streptomyces pulveraceus</name>
    <dbReference type="NCBI Taxonomy" id="68258"/>
    <lineage>
        <taxon>Bacteria</taxon>
        <taxon>Bacillati</taxon>
        <taxon>Actinomycetota</taxon>
        <taxon>Actinomycetes</taxon>
        <taxon>Kitasatosporales</taxon>
        <taxon>Streptomycetaceae</taxon>
        <taxon>Streptomyces</taxon>
    </lineage>
</organism>
<keyword evidence="7" id="KW-1185">Reference proteome</keyword>
<dbReference type="EMBL" id="JBHSPU010000062">
    <property type="protein sequence ID" value="MFC5919092.1"/>
    <property type="molecule type" value="Genomic_DNA"/>
</dbReference>
<protein>
    <submittedName>
        <fullName evidence="6">Methyltransferase</fullName>
    </submittedName>
</protein>
<evidence type="ECO:0000259" key="5">
    <source>
        <dbReference type="Pfam" id="PF08100"/>
    </source>
</evidence>
<evidence type="ECO:0000313" key="6">
    <source>
        <dbReference type="EMBL" id="MFC5919092.1"/>
    </source>
</evidence>
<dbReference type="SUPFAM" id="SSF53335">
    <property type="entry name" value="S-adenosyl-L-methionine-dependent methyltransferases"/>
    <property type="match status" value="1"/>
</dbReference>
<dbReference type="PANTHER" id="PTHR43712:SF2">
    <property type="entry name" value="O-METHYLTRANSFERASE CICE"/>
    <property type="match status" value="1"/>
</dbReference>
<evidence type="ECO:0000256" key="3">
    <source>
        <dbReference type="ARBA" id="ARBA00022691"/>
    </source>
</evidence>
<dbReference type="InterPro" id="IPR016461">
    <property type="entry name" value="COMT-like"/>
</dbReference>
<dbReference type="GO" id="GO:0008168">
    <property type="term" value="F:methyltransferase activity"/>
    <property type="evidence" value="ECO:0007669"/>
    <property type="project" value="UniProtKB-KW"/>
</dbReference>
<gene>
    <name evidence="6" type="ORF">ACFP1B_37500</name>
</gene>
<dbReference type="Gene3D" id="3.40.50.150">
    <property type="entry name" value="Vaccinia Virus protein VP39"/>
    <property type="match status" value="1"/>
</dbReference>
<keyword evidence="1 6" id="KW-0489">Methyltransferase</keyword>
<keyword evidence="3" id="KW-0949">S-adenosyl-L-methionine</keyword>
<comment type="caution">
    <text evidence="6">The sequence shown here is derived from an EMBL/GenBank/DDBJ whole genome shotgun (WGS) entry which is preliminary data.</text>
</comment>
<name>A0ABW1GZR1_9ACTN</name>
<evidence type="ECO:0000256" key="1">
    <source>
        <dbReference type="ARBA" id="ARBA00022603"/>
    </source>
</evidence>
<dbReference type="InterPro" id="IPR012967">
    <property type="entry name" value="COMT_dimerisation"/>
</dbReference>
<dbReference type="Gene3D" id="1.10.287.1350">
    <property type="match status" value="1"/>
</dbReference>
<accession>A0ABW1GZR1</accession>
<evidence type="ECO:0000256" key="2">
    <source>
        <dbReference type="ARBA" id="ARBA00022679"/>
    </source>
</evidence>
<dbReference type="Gene3D" id="1.10.10.10">
    <property type="entry name" value="Winged helix-like DNA-binding domain superfamily/Winged helix DNA-binding domain"/>
    <property type="match status" value="1"/>
</dbReference>
<dbReference type="SUPFAM" id="SSF46785">
    <property type="entry name" value="Winged helix' DNA-binding domain"/>
    <property type="match status" value="1"/>
</dbReference>
<feature type="domain" description="O-methyltransferase dimerisation" evidence="5">
    <location>
        <begin position="6"/>
        <end position="74"/>
    </location>
</feature>
<dbReference type="Pfam" id="PF08100">
    <property type="entry name" value="Dimerisation"/>
    <property type="match status" value="1"/>
</dbReference>
<keyword evidence="2" id="KW-0808">Transferase</keyword>
<evidence type="ECO:0000313" key="7">
    <source>
        <dbReference type="Proteomes" id="UP001596200"/>
    </source>
</evidence>
<reference evidence="7" key="1">
    <citation type="journal article" date="2019" name="Int. J. Syst. Evol. Microbiol.">
        <title>The Global Catalogue of Microorganisms (GCM) 10K type strain sequencing project: providing services to taxonomists for standard genome sequencing and annotation.</title>
        <authorList>
            <consortium name="The Broad Institute Genomics Platform"/>
            <consortium name="The Broad Institute Genome Sequencing Center for Infectious Disease"/>
            <person name="Wu L."/>
            <person name="Ma J."/>
        </authorList>
    </citation>
    <scope>NUCLEOTIDE SEQUENCE [LARGE SCALE GENOMIC DNA]</scope>
    <source>
        <strain evidence="7">JCM 4147</strain>
    </source>
</reference>
<dbReference type="RefSeq" id="WP_344512406.1">
    <property type="nucleotide sequence ID" value="NZ_BAAATU010000023.1"/>
</dbReference>
<dbReference type="Proteomes" id="UP001596200">
    <property type="component" value="Unassembled WGS sequence"/>
</dbReference>
<dbReference type="Pfam" id="PF00891">
    <property type="entry name" value="Methyltransf_2"/>
    <property type="match status" value="1"/>
</dbReference>
<dbReference type="PROSITE" id="PS51683">
    <property type="entry name" value="SAM_OMT_II"/>
    <property type="match status" value="1"/>
</dbReference>